<reference evidence="2 3" key="1">
    <citation type="submission" date="2024-02" db="EMBL/GenBank/DDBJ databases">
        <title>A Gaetbulibacter species isolated from tidal flats and genomic insights of their niches.</title>
        <authorList>
            <person name="Ye Y."/>
        </authorList>
    </citation>
    <scope>NUCLEOTIDE SEQUENCE [LARGE SCALE GENOMIC DNA]</scope>
    <source>
        <strain evidence="2 3">KEM-8</strain>
    </source>
</reference>
<dbReference type="InterPro" id="IPR005583">
    <property type="entry name" value="YaaA"/>
</dbReference>
<evidence type="ECO:0000313" key="3">
    <source>
        <dbReference type="Proteomes" id="UP001610104"/>
    </source>
</evidence>
<gene>
    <name evidence="2" type="primary">yaaA</name>
    <name evidence="2" type="ORF">V8G56_04860</name>
</gene>
<dbReference type="PANTHER" id="PTHR30283">
    <property type="entry name" value="PEROXIDE STRESS RESPONSE PROTEIN YAAA"/>
    <property type="match status" value="1"/>
</dbReference>
<dbReference type="Pfam" id="PF03883">
    <property type="entry name" value="H2O2_YaaD"/>
    <property type="match status" value="1"/>
</dbReference>
<organism evidence="2 3">
    <name type="scientific">Gaetbulibacter aquiaggeris</name>
    <dbReference type="NCBI Taxonomy" id="1735373"/>
    <lineage>
        <taxon>Bacteria</taxon>
        <taxon>Pseudomonadati</taxon>
        <taxon>Bacteroidota</taxon>
        <taxon>Flavobacteriia</taxon>
        <taxon>Flavobacteriales</taxon>
        <taxon>Flavobacteriaceae</taxon>
        <taxon>Gaetbulibacter</taxon>
    </lineage>
</organism>
<comment type="caution">
    <text evidence="2">The sequence shown here is derived from an EMBL/GenBank/DDBJ whole genome shotgun (WGS) entry which is preliminary data.</text>
</comment>
<dbReference type="RefSeq" id="WP_395437326.1">
    <property type="nucleotide sequence ID" value="NZ_JBAWKC010000001.1"/>
</dbReference>
<evidence type="ECO:0000256" key="1">
    <source>
        <dbReference type="HAMAP-Rule" id="MF_00652"/>
    </source>
</evidence>
<dbReference type="PANTHER" id="PTHR30283:SF4">
    <property type="entry name" value="PEROXIDE STRESS RESISTANCE PROTEIN YAAA"/>
    <property type="match status" value="1"/>
</dbReference>
<dbReference type="EMBL" id="JBAWKC010000001">
    <property type="protein sequence ID" value="MFH6768059.1"/>
    <property type="molecule type" value="Genomic_DNA"/>
</dbReference>
<name>A0ABW7MN43_9FLAO</name>
<dbReference type="NCBIfam" id="NF002542">
    <property type="entry name" value="PRK02101.1-3"/>
    <property type="match status" value="1"/>
</dbReference>
<keyword evidence="3" id="KW-1185">Reference proteome</keyword>
<comment type="similarity">
    <text evidence="1">Belongs to the UPF0246 family.</text>
</comment>
<accession>A0ABW7MN43</accession>
<protein>
    <recommendedName>
        <fullName evidence="1">UPF0246 protein V8G56_04860</fullName>
    </recommendedName>
</protein>
<dbReference type="Proteomes" id="UP001610104">
    <property type="component" value="Unassembled WGS sequence"/>
</dbReference>
<proteinExistence type="inferred from homology"/>
<dbReference type="HAMAP" id="MF_00652">
    <property type="entry name" value="UPF0246"/>
    <property type="match status" value="1"/>
</dbReference>
<sequence length="252" mass="28925">MKLVLSPAKSLDFETKLPTTQATQALFLKESERLNKLLKKKSAKSLSKLMSISDALGQLNYERNQEWQLPFTNENARQAIYAFNGDVYRGLDAYTIKEDQLDTLQSTVRILSGLYGVLKPMDLIQPYRLEMGTKMPVGKHKNLYQYWSKAVTKALNEELQEDELFLNLASSEYFKVIDTKSLKVPVTHIEFKDFNKGEYKIIGIFAKLARGLMTRHIIDTNAKTLDDIKGFNYEGYGFSEAMSKDNHLVFIR</sequence>
<evidence type="ECO:0000313" key="2">
    <source>
        <dbReference type="EMBL" id="MFH6768059.1"/>
    </source>
</evidence>